<dbReference type="InterPro" id="IPR036291">
    <property type="entry name" value="NAD(P)-bd_dom_sf"/>
</dbReference>
<dbReference type="SMART" id="SM00826">
    <property type="entry name" value="PKS_DH"/>
    <property type="match status" value="1"/>
</dbReference>
<organism evidence="12 13">
    <name type="scientific">Actinoplanes aureus</name>
    <dbReference type="NCBI Taxonomy" id="2792083"/>
    <lineage>
        <taxon>Bacteria</taxon>
        <taxon>Bacillati</taxon>
        <taxon>Actinomycetota</taxon>
        <taxon>Actinomycetes</taxon>
        <taxon>Micromonosporales</taxon>
        <taxon>Micromonosporaceae</taxon>
        <taxon>Actinoplanes</taxon>
    </lineage>
</organism>
<dbReference type="PRINTS" id="PR00081">
    <property type="entry name" value="GDHRDH"/>
</dbReference>
<dbReference type="PROSITE" id="PS50075">
    <property type="entry name" value="CARRIER"/>
    <property type="match status" value="1"/>
</dbReference>
<dbReference type="InterPro" id="IPR014031">
    <property type="entry name" value="Ketoacyl_synth_C"/>
</dbReference>
<dbReference type="Gene3D" id="1.10.1200.10">
    <property type="entry name" value="ACP-like"/>
    <property type="match status" value="1"/>
</dbReference>
<dbReference type="PANTHER" id="PTHR43775">
    <property type="entry name" value="FATTY ACID SYNTHASE"/>
    <property type="match status" value="1"/>
</dbReference>
<gene>
    <name evidence="12" type="ORF">I4J89_48845</name>
</gene>
<dbReference type="PROSITE" id="PS52019">
    <property type="entry name" value="PKS_MFAS_DH"/>
    <property type="match status" value="1"/>
</dbReference>
<dbReference type="SMART" id="SM00822">
    <property type="entry name" value="PKS_KR"/>
    <property type="match status" value="2"/>
</dbReference>
<keyword evidence="4" id="KW-0963">Cytoplasm</keyword>
<dbReference type="PANTHER" id="PTHR43775:SF37">
    <property type="entry name" value="SI:DKEY-61P9.11"/>
    <property type="match status" value="1"/>
</dbReference>
<keyword evidence="3" id="KW-0596">Phosphopantetheine</keyword>
<evidence type="ECO:0000256" key="5">
    <source>
        <dbReference type="ARBA" id="ARBA00022553"/>
    </source>
</evidence>
<dbReference type="SMART" id="SM00823">
    <property type="entry name" value="PKS_PP"/>
    <property type="match status" value="2"/>
</dbReference>
<dbReference type="InterPro" id="IPR013968">
    <property type="entry name" value="PKS_KR"/>
</dbReference>
<feature type="active site" description="Proton donor; for dehydratase activity" evidence="8">
    <location>
        <position position="1620"/>
    </location>
</feature>
<dbReference type="Gene3D" id="3.30.70.3290">
    <property type="match status" value="2"/>
</dbReference>
<feature type="non-terminal residue" evidence="12">
    <location>
        <position position="2036"/>
    </location>
</feature>
<sequence>RDWTPLTGPDGRPLPRRAAISGFGYGGVNAHLILEEPPPTTPPPTTNGPHVITLSAKTPEALTVAAGRLAEHLATERPALQDVAYTLRVGREPMPERMAVTARDVDEARTALAAFAAGDPLEDDAGTKLDWSGADQGGHRRVPLPTYPFSGERYWGADIPLPPPAEVDEAEPPAPTLMQRVWEPASARPAAAEASDATVVIAGDERLAEAFRTAVIVTPGERYQRSGRFIEADLRDPGHLRRLADDLGSLGARLDVVHLRGSDPASAPDDPVDDVLLPLAGLLRALLGVTALERLRLLYIHATGPDEAAVTAVLRTLAQEDSRFTGRRLELAAPSGGIKPDRLPAVCRDELAAPDTVEIRYVDGVRHRRRLRPAGAGSEPVPAVRPGAAYLITGGAGGLGRAFADHLLAQGARVVLAGRSPAGAELRDWLGARRAVTYVQADVTDEADLRRLVAAGRERFGPLHGVVHAAGMVRDRLLPDKTEPEMRAVTAAKVAGTVLLDRVTATEPLDFFVVFSSLAGVLGNAGQADYAYANAYQAEYLAHRQGPGRSAVLHWPLWESGGMTAPEGATRRARERFGSHPLPTAEGLRVWDDVLAAGHGEAVVLYGTRPLRWHAELMYDSPGQAVAVQATDVDPGPVAAPAPTTSAPAGHMLALVRDVLARLLRVAPESLPADAELNDLGVDSLLVRRFSDELTRRLGAVPTTLLYEHRTPAALAARLAETHGHRLTGPADPPVAAEPEPRVNGHRVAGMLNYTPASADTADQEPVAVIGLSGRYPQAADLDEFWRNLAEGRDCVTEVPKQRWDVDRYFDPDPARAEYGTTYCRSGAFLDGVDRFDPLFFGISPREAENIDPQERLFLQTAWATFEDAGYPRHRLRERGGRVGVFAGVTTYTYLLWGPDRWARGIPANPQTAPWSVANRVSYVLGLHGPSMPVDTACSASLTAVHLACASIRRGECEMALAGGVNLYLHPSRFSTLSQARMLSPTERCRSFGAGADGFVPGEGVGAVLLKPLAAAVRDGDRIHAVIRGSAVNHAGATRGFTVPDPNVQADVIGAALRDGGVDPATVTFVEAHGTGTELGDPLEVAGLTTAFRRGTDAHGYCGLGSAKSLIGHLEAAAGIAGLTKVILQMRHRSLAPTLHCDPPNPGFDLAGTPFVLQRSLCPWEPPPGTPRRAGVSSFGAGGANAHVVVEEWAPAVPDEPNPAPGPEVVVLSARTEERLRAYAGRLADHLRGLAAAEPPVPDDGVRSAVAAVLGLEPDEVPDDVPLSELGADPVDSAEITGQLRGRYGWDGAVRPADTLREVAGRCPGGAPSIRLADLAYTLRTGREAMAERLAVVTADPAALTEALTGFAAGENGVPAGVTLFHGERNTTEPGDEPGRMARAWASGADVDWPSRPARRITLPTYPFAEVRCWFEAAGSTETTSRPFAEVRSWFEEAGPAETTSRTELTGQEFTLTDHVVAGRPTLPAAALLEVARRAAESAAGAPVRRLHDVVLARPVQVDGAPVTLHTTVRAADGRLRLRWGTGDGEPTPHGRLDAETGAAPVPDRIDLEEVRARCRRRHDSAPYYAAFEAAGLRYGPSFQTMRELWCGPGEVLARLELSEQRRADTGYDLHPALLDGALQAVAGAGDQPPAPGAAPVYVPYAIAEVILLGPTPETGYAHVVGAGETDVERRYDIRVTDDQGDVRVLIRGLALRAVPAGALFFAGEWVPAPEPAPGPAPILLLDHDHRRSGAGVVLVRPGDRYRQVVAGAEYEVDPRSVDDFRQLRDDLAARGVEPATVLHLWSLAGGPGEPLDSLLPLVRAWGRSRTPVPVVYAHPGTSPEETAVAGFARTVRQEHPAVALTAVRLDDAAAADPGLVRRLSGEGEDVEVRYTGVRREVLRWREVDPPAGGTLPEGRVYLVTGGGGGLGRSVVEHLVAGGSRVMVAGRSQPDDAWLAELGSSVAFVRADVSVRSDVFAAVAAVRERFGRLDVVVHAAGVLRDGLVAGKSAEDVAAVCGPKVAGARWLDEATADLDLDGFVLFSSLAGALGNVG</sequence>
<dbReference type="SUPFAM" id="SSF53901">
    <property type="entry name" value="Thiolase-like"/>
    <property type="match status" value="1"/>
</dbReference>
<dbReference type="InterPro" id="IPR042104">
    <property type="entry name" value="PKS_dehydratase_sf"/>
</dbReference>
<evidence type="ECO:0000256" key="8">
    <source>
        <dbReference type="PROSITE-ProRule" id="PRU01363"/>
    </source>
</evidence>
<dbReference type="GO" id="GO:0006633">
    <property type="term" value="P:fatty acid biosynthetic process"/>
    <property type="evidence" value="ECO:0007669"/>
    <property type="project" value="InterPro"/>
</dbReference>
<feature type="domain" description="Carrier" evidence="9">
    <location>
        <begin position="650"/>
        <end position="723"/>
    </location>
</feature>
<dbReference type="InterPro" id="IPR049900">
    <property type="entry name" value="PKS_mFAS_DH"/>
</dbReference>
<dbReference type="InterPro" id="IPR018201">
    <property type="entry name" value="Ketoacyl_synth_AS"/>
</dbReference>
<evidence type="ECO:0000259" key="11">
    <source>
        <dbReference type="PROSITE" id="PS52019"/>
    </source>
</evidence>
<feature type="active site" description="Proton acceptor; for dehydratase activity" evidence="8">
    <location>
        <position position="1459"/>
    </location>
</feature>
<dbReference type="Pfam" id="PF02801">
    <property type="entry name" value="Ketoacyl-synt_C"/>
    <property type="match status" value="1"/>
</dbReference>
<feature type="region of interest" description="C-terminal hotdog fold" evidence="8">
    <location>
        <begin position="1560"/>
        <end position="1705"/>
    </location>
</feature>
<dbReference type="InterPro" id="IPR014030">
    <property type="entry name" value="Ketoacyl_synth_N"/>
</dbReference>
<dbReference type="InterPro" id="IPR036736">
    <property type="entry name" value="ACP-like_sf"/>
</dbReference>
<dbReference type="PROSITE" id="PS00606">
    <property type="entry name" value="KS3_1"/>
    <property type="match status" value="1"/>
</dbReference>
<evidence type="ECO:0000313" key="12">
    <source>
        <dbReference type="EMBL" id="MBG0569330.1"/>
    </source>
</evidence>
<dbReference type="InterPro" id="IPR020807">
    <property type="entry name" value="PKS_DH"/>
</dbReference>
<evidence type="ECO:0000256" key="1">
    <source>
        <dbReference type="ARBA" id="ARBA00004496"/>
    </source>
</evidence>
<feature type="non-terminal residue" evidence="12">
    <location>
        <position position="1"/>
    </location>
</feature>
<keyword evidence="5" id="KW-0597">Phosphoprotein</keyword>
<dbReference type="InterPro" id="IPR016039">
    <property type="entry name" value="Thiolase-like"/>
</dbReference>
<dbReference type="InterPro" id="IPR057326">
    <property type="entry name" value="KR_dom"/>
</dbReference>
<dbReference type="InterPro" id="IPR002347">
    <property type="entry name" value="SDR_fam"/>
</dbReference>
<dbReference type="GO" id="GO:0005886">
    <property type="term" value="C:plasma membrane"/>
    <property type="evidence" value="ECO:0007669"/>
    <property type="project" value="TreeGrafter"/>
</dbReference>
<dbReference type="GO" id="GO:0004312">
    <property type="term" value="F:fatty acid synthase activity"/>
    <property type="evidence" value="ECO:0007669"/>
    <property type="project" value="TreeGrafter"/>
</dbReference>
<evidence type="ECO:0000256" key="4">
    <source>
        <dbReference type="ARBA" id="ARBA00022490"/>
    </source>
</evidence>
<proteinExistence type="predicted"/>
<dbReference type="GO" id="GO:0004315">
    <property type="term" value="F:3-oxoacyl-[acyl-carrier-protein] synthase activity"/>
    <property type="evidence" value="ECO:0007669"/>
    <property type="project" value="InterPro"/>
</dbReference>
<dbReference type="PROSITE" id="PS52004">
    <property type="entry name" value="KS3_2"/>
    <property type="match status" value="1"/>
</dbReference>
<dbReference type="GO" id="GO:0005737">
    <property type="term" value="C:cytoplasm"/>
    <property type="evidence" value="ECO:0007669"/>
    <property type="project" value="UniProtKB-SubCell"/>
</dbReference>
<dbReference type="CDD" id="cd08953">
    <property type="entry name" value="KR_2_SDR_x"/>
    <property type="match status" value="1"/>
</dbReference>
<dbReference type="Pfam" id="PF16197">
    <property type="entry name" value="KAsynt_C_assoc"/>
    <property type="match status" value="1"/>
</dbReference>
<dbReference type="Gene3D" id="3.40.50.720">
    <property type="entry name" value="NAD(P)-binding Rossmann-like Domain"/>
    <property type="match status" value="2"/>
</dbReference>
<dbReference type="Pfam" id="PF00109">
    <property type="entry name" value="ketoacyl-synt"/>
    <property type="match status" value="1"/>
</dbReference>
<dbReference type="InterPro" id="IPR049552">
    <property type="entry name" value="PKS_DH_N"/>
</dbReference>
<accession>A0A931CG70</accession>
<dbReference type="InterPro" id="IPR020841">
    <property type="entry name" value="PKS_Beta-ketoAc_synthase_dom"/>
</dbReference>
<evidence type="ECO:0000256" key="7">
    <source>
        <dbReference type="ARBA" id="ARBA00022737"/>
    </source>
</evidence>
<evidence type="ECO:0000256" key="3">
    <source>
        <dbReference type="ARBA" id="ARBA00022450"/>
    </source>
</evidence>
<dbReference type="CDD" id="cd00833">
    <property type="entry name" value="PKS"/>
    <property type="match status" value="1"/>
</dbReference>
<dbReference type="Pfam" id="PF00550">
    <property type="entry name" value="PP-binding"/>
    <property type="match status" value="2"/>
</dbReference>
<dbReference type="Pfam" id="PF21089">
    <property type="entry name" value="PKS_DH_N"/>
    <property type="match status" value="1"/>
</dbReference>
<feature type="domain" description="PKS/mFAS DH" evidence="11">
    <location>
        <begin position="1426"/>
        <end position="1705"/>
    </location>
</feature>
<dbReference type="Pfam" id="PF08659">
    <property type="entry name" value="KR"/>
    <property type="match status" value="2"/>
</dbReference>
<dbReference type="InterPro" id="IPR054514">
    <property type="entry name" value="RhiE-like_linker"/>
</dbReference>
<dbReference type="Gene3D" id="3.40.47.10">
    <property type="match status" value="1"/>
</dbReference>
<dbReference type="Gene3D" id="3.10.129.110">
    <property type="entry name" value="Polyketide synthase dehydratase"/>
    <property type="match status" value="1"/>
</dbReference>
<comment type="pathway">
    <text evidence="2">Antibiotic biosynthesis.</text>
</comment>
<feature type="region of interest" description="N-terminal hotdog fold" evidence="8">
    <location>
        <begin position="1426"/>
        <end position="1546"/>
    </location>
</feature>
<comment type="caution">
    <text evidence="12">The sequence shown here is derived from an EMBL/GenBank/DDBJ whole genome shotgun (WGS) entry which is preliminary data.</text>
</comment>
<keyword evidence="13" id="KW-1185">Reference proteome</keyword>
<evidence type="ECO:0000256" key="2">
    <source>
        <dbReference type="ARBA" id="ARBA00004792"/>
    </source>
</evidence>
<reference evidence="12" key="1">
    <citation type="submission" date="2020-11" db="EMBL/GenBank/DDBJ databases">
        <title>Isolation and identification of active actinomycetes.</title>
        <authorList>
            <person name="Sun X."/>
        </authorList>
    </citation>
    <scope>NUCLEOTIDE SEQUENCE</scope>
    <source>
        <strain evidence="12">NEAU-A11</strain>
    </source>
</reference>
<evidence type="ECO:0000256" key="6">
    <source>
        <dbReference type="ARBA" id="ARBA00022679"/>
    </source>
</evidence>
<name>A0A931CG70_9ACTN</name>
<dbReference type="RefSeq" id="WP_196421067.1">
    <property type="nucleotide sequence ID" value="NZ_JADQTO010000073.1"/>
</dbReference>
<dbReference type="SUPFAM" id="SSF47336">
    <property type="entry name" value="ACP-like"/>
    <property type="match status" value="2"/>
</dbReference>
<dbReference type="InterPro" id="IPR049551">
    <property type="entry name" value="PKS_DH_C"/>
</dbReference>
<feature type="domain" description="Ketosynthase family 3 (KS3)" evidence="10">
    <location>
        <begin position="764"/>
        <end position="1192"/>
    </location>
</feature>
<comment type="subcellular location">
    <subcellularLocation>
        <location evidence="1">Cytoplasm</location>
    </subcellularLocation>
</comment>
<dbReference type="SMART" id="SM00825">
    <property type="entry name" value="PKS_KS"/>
    <property type="match status" value="1"/>
</dbReference>
<dbReference type="InterPro" id="IPR050091">
    <property type="entry name" value="PKS_NRPS_Biosynth_Enz"/>
</dbReference>
<keyword evidence="7" id="KW-0677">Repeat</keyword>
<dbReference type="FunFam" id="3.40.47.10:FF:000019">
    <property type="entry name" value="Polyketide synthase type I"/>
    <property type="match status" value="1"/>
</dbReference>
<dbReference type="SUPFAM" id="SSF51735">
    <property type="entry name" value="NAD(P)-binding Rossmann-fold domains"/>
    <property type="match status" value="4"/>
</dbReference>
<dbReference type="GO" id="GO:0031177">
    <property type="term" value="F:phosphopantetheine binding"/>
    <property type="evidence" value="ECO:0007669"/>
    <property type="project" value="InterPro"/>
</dbReference>
<dbReference type="Pfam" id="PF14765">
    <property type="entry name" value="PS-DH"/>
    <property type="match status" value="1"/>
</dbReference>
<dbReference type="InterPro" id="IPR049490">
    <property type="entry name" value="C883_1060-like_KR_N"/>
</dbReference>
<dbReference type="InterPro" id="IPR032821">
    <property type="entry name" value="PKS_assoc"/>
</dbReference>
<dbReference type="EMBL" id="JADQTO010000073">
    <property type="protein sequence ID" value="MBG0569330.1"/>
    <property type="molecule type" value="Genomic_DNA"/>
</dbReference>
<evidence type="ECO:0000313" key="13">
    <source>
        <dbReference type="Proteomes" id="UP000598146"/>
    </source>
</evidence>
<keyword evidence="6" id="KW-0808">Transferase</keyword>
<dbReference type="GO" id="GO:0071770">
    <property type="term" value="P:DIM/DIP cell wall layer assembly"/>
    <property type="evidence" value="ECO:0007669"/>
    <property type="project" value="TreeGrafter"/>
</dbReference>
<dbReference type="Proteomes" id="UP000598146">
    <property type="component" value="Unassembled WGS sequence"/>
</dbReference>
<dbReference type="InterPro" id="IPR020806">
    <property type="entry name" value="PKS_PP-bd"/>
</dbReference>
<evidence type="ECO:0000259" key="9">
    <source>
        <dbReference type="PROSITE" id="PS50075"/>
    </source>
</evidence>
<dbReference type="Pfam" id="PF22336">
    <property type="entry name" value="RhiE-like_linker"/>
    <property type="match status" value="2"/>
</dbReference>
<dbReference type="InterPro" id="IPR009081">
    <property type="entry name" value="PP-bd_ACP"/>
</dbReference>
<protein>
    <submittedName>
        <fullName evidence="12">SDR family NAD(P)-dependent oxidoreductase</fullName>
    </submittedName>
</protein>
<dbReference type="Pfam" id="PF21394">
    <property type="entry name" value="Beta-ketacyl_N"/>
    <property type="match status" value="1"/>
</dbReference>
<evidence type="ECO:0000259" key="10">
    <source>
        <dbReference type="PROSITE" id="PS52004"/>
    </source>
</evidence>